<dbReference type="KEGG" id="slk:SLUN_38345"/>
<evidence type="ECO:0000313" key="8">
    <source>
        <dbReference type="Proteomes" id="UP000244201"/>
    </source>
</evidence>
<evidence type="ECO:0000259" key="6">
    <source>
        <dbReference type="Pfam" id="PF06271"/>
    </source>
</evidence>
<gene>
    <name evidence="7" type="ORF">SLUN_38345</name>
</gene>
<proteinExistence type="predicted"/>
<comment type="subcellular location">
    <subcellularLocation>
        <location evidence="1">Membrane</location>
        <topology evidence="1">Multi-pass membrane protein</topology>
    </subcellularLocation>
</comment>
<sequence>MSNPYEAPPLTSRPAAGRRVLAWCVDFALVLLAAYLLGVFTVHRITAMFTDGPELSDVWHMLRSDRDNLDDAGQLALSLWDNVATTVIQAFILLVACTFLYHWATLTLAGRTLGKMLLGLRITPQTSSRAARRAAMTTTADVACFSLACCLLISGAFVISVVVWCIAVAIFWTNVLPALSGSRRTLADRLAGTSVVRASPRAPSPATVWPR</sequence>
<keyword evidence="8" id="KW-1185">Reference proteome</keyword>
<dbReference type="RefSeq" id="WP_108155187.1">
    <property type="nucleotide sequence ID" value="NZ_CP026305.1"/>
</dbReference>
<dbReference type="AlphaFoldDB" id="A0A2R4TFK4"/>
<evidence type="ECO:0000313" key="7">
    <source>
        <dbReference type="EMBL" id="AVZ77899.1"/>
    </source>
</evidence>
<evidence type="ECO:0000256" key="4">
    <source>
        <dbReference type="ARBA" id="ARBA00023136"/>
    </source>
</evidence>
<keyword evidence="3 5" id="KW-1133">Transmembrane helix</keyword>
<dbReference type="OrthoDB" id="4213454at2"/>
<keyword evidence="2 5" id="KW-0812">Transmembrane</keyword>
<name>A0A2R4TFK4_9ACTN</name>
<keyword evidence="7" id="KW-0614">Plasmid</keyword>
<organism evidence="7 8">
    <name type="scientific">Streptomyces lunaelactis</name>
    <dbReference type="NCBI Taxonomy" id="1535768"/>
    <lineage>
        <taxon>Bacteria</taxon>
        <taxon>Bacillati</taxon>
        <taxon>Actinomycetota</taxon>
        <taxon>Actinomycetes</taxon>
        <taxon>Kitasatosporales</taxon>
        <taxon>Streptomycetaceae</taxon>
        <taxon>Streptomyces</taxon>
    </lineage>
</organism>
<dbReference type="EMBL" id="CP026305">
    <property type="protein sequence ID" value="AVZ77899.1"/>
    <property type="molecule type" value="Genomic_DNA"/>
</dbReference>
<keyword evidence="4 5" id="KW-0472">Membrane</keyword>
<accession>A0A2R4TFK4</accession>
<evidence type="ECO:0000256" key="2">
    <source>
        <dbReference type="ARBA" id="ARBA00022692"/>
    </source>
</evidence>
<evidence type="ECO:0000256" key="5">
    <source>
        <dbReference type="SAM" id="Phobius"/>
    </source>
</evidence>
<dbReference type="GO" id="GO:0016020">
    <property type="term" value="C:membrane"/>
    <property type="evidence" value="ECO:0007669"/>
    <property type="project" value="UniProtKB-SubCell"/>
</dbReference>
<protein>
    <recommendedName>
        <fullName evidence="6">RDD domain-containing protein</fullName>
    </recommendedName>
</protein>
<feature type="domain" description="RDD" evidence="6">
    <location>
        <begin position="14"/>
        <end position="192"/>
    </location>
</feature>
<dbReference type="GeneID" id="55661094"/>
<feature type="transmembrane region" description="Helical" evidence="5">
    <location>
        <begin position="20"/>
        <end position="42"/>
    </location>
</feature>
<evidence type="ECO:0000256" key="1">
    <source>
        <dbReference type="ARBA" id="ARBA00004141"/>
    </source>
</evidence>
<feature type="transmembrane region" description="Helical" evidence="5">
    <location>
        <begin position="142"/>
        <end position="172"/>
    </location>
</feature>
<reference evidence="7 8" key="1">
    <citation type="submission" date="2018-01" db="EMBL/GenBank/DDBJ databases">
        <title>Complete genome sequence of Streptomyces lunaelactis MM109T, a Ferroverdin A producer isolated from cave moonmilk deposits.</title>
        <authorList>
            <person name="Naome A."/>
            <person name="Martinet L."/>
            <person name="Maciejewska M."/>
            <person name="Anderssen S."/>
            <person name="Adam D."/>
            <person name="Tenconi E."/>
            <person name="Deflandre B."/>
            <person name="Arguelles-Arias A."/>
            <person name="Calusinska M."/>
            <person name="Copieters W."/>
            <person name="Karim L."/>
            <person name="Hanikenne M."/>
            <person name="Baurain D."/>
            <person name="van Wezel G."/>
            <person name="Smargiasso N."/>
            <person name="de Pauw E."/>
            <person name="Delfosse P."/>
            <person name="Rigali S."/>
        </authorList>
    </citation>
    <scope>NUCLEOTIDE SEQUENCE [LARGE SCALE GENOMIC DNA]</scope>
    <source>
        <strain evidence="7 8">MM109</strain>
        <plasmid evidence="8">Plasmid pslun1</plasmid>
    </source>
</reference>
<evidence type="ECO:0000256" key="3">
    <source>
        <dbReference type="ARBA" id="ARBA00022989"/>
    </source>
</evidence>
<feature type="transmembrane region" description="Helical" evidence="5">
    <location>
        <begin position="87"/>
        <end position="109"/>
    </location>
</feature>
<dbReference type="Proteomes" id="UP000244201">
    <property type="component" value="Plasmid pSLUN1"/>
</dbReference>
<dbReference type="InterPro" id="IPR010432">
    <property type="entry name" value="RDD"/>
</dbReference>
<geneLocation type="plasmid" evidence="8">
    <name>pslun1</name>
</geneLocation>
<dbReference type="Pfam" id="PF06271">
    <property type="entry name" value="RDD"/>
    <property type="match status" value="1"/>
</dbReference>